<dbReference type="Gene3D" id="3.40.50.300">
    <property type="entry name" value="P-loop containing nucleotide triphosphate hydrolases"/>
    <property type="match status" value="2"/>
</dbReference>
<dbReference type="PANTHER" id="PTHR43788">
    <property type="entry name" value="DNA2/NAM7 HELICASE FAMILY MEMBER"/>
    <property type="match status" value="1"/>
</dbReference>
<dbReference type="CDD" id="cd18809">
    <property type="entry name" value="SF1_C_RecD"/>
    <property type="match status" value="1"/>
</dbReference>
<evidence type="ECO:0000313" key="4">
    <source>
        <dbReference type="EMBL" id="MCM2372101.1"/>
    </source>
</evidence>
<keyword evidence="1" id="KW-0547">Nucleotide-binding</keyword>
<evidence type="ECO:0000313" key="5">
    <source>
        <dbReference type="Proteomes" id="UP001202961"/>
    </source>
</evidence>
<dbReference type="EMBL" id="JAMQBK010000039">
    <property type="protein sequence ID" value="MCM2372101.1"/>
    <property type="molecule type" value="Genomic_DNA"/>
</dbReference>
<dbReference type="CDD" id="cd17933">
    <property type="entry name" value="DEXSc_RecD-like"/>
    <property type="match status" value="1"/>
</dbReference>
<comment type="caution">
    <text evidence="4">The sequence shown here is derived from an EMBL/GenBank/DDBJ whole genome shotgun (WGS) entry which is preliminary data.</text>
</comment>
<name>A0ABT0U6Y4_9BACT</name>
<keyword evidence="2" id="KW-0067">ATP-binding</keyword>
<sequence>MTDISYPMQHVSIRVPWHDNGWTGTVCNQPKFNTSCLKLKGIADSKDEEAEEAVAGKSVLELIDEGIRLPPCVKERATFMADFEFDRVTEHPYARGNSTTHGHFRPTSLRHPAYSAAAVPFLWMMRDEVFGDSKGKKDVNPKVERYPLEGVDLQFEPSEEELGFKTNWVQDRRNHIALLECFWKHVRPQESLVFFYAKQVPLVEDTGRRVLIGVGRVKHLGKLTEYKYDGDPGDRLRSMLWECMVTHTIRPDFSDGFLLPYQQAMEESDEGRAFDPVEAVAFAPEDRFSEFSYGTEHVSNDAAISGLLSIRDALQRSSELFGYASDPYEKWIDRELGRLWNKRGPFPGLGSVLSATGVTMGNFVAQALIDKVGEKENPWPAWFDAVGDPSSNLPAELARHIDSTIAKSWKRMNKDRRGFLELLSRMDLTQDQASVLASPEEREDWGIAFTDNDIVANPYLIYEATRLTAEPASIGIVDRGLFPSGMIRKKFPIPEPSLVKTAVDARRLRALTIRNLEDAAQNGDTLRQRDDVIRDLRRQAGDDDEQKSQVTADLMSVAEEELFEDEIRIVKMANDKPAYQLERLGAAGDLIRRTIEKRIAGKRHALKIDWRDSLDSFLAKNKVALPDDPEEREREELARAEKTTALEELAASRFSVLIGRAGTGKTTLLSVLCAQPRIGKDGVLLLAPTGKARVRMEDVARKAGIKNSQAFTLAQHLSGTDRYDGSTQRYLMTGERGDQVAKTVIVDECSMLTEEMMASLIESLNKVDRLIFVGDYRQLPPIGAGRPFIDIVARLQPDDFPADEPHVSPGFAELMIPRRQGAGERDDLLLASWFGGGETSAGDDQVFDILSGKRKSETVQFVTWETPDELEKALPDVLRDTLEFSPEYEDWQAFSISLGGNPDDNGSLWFNTKWGKFDGAGLAAEAWQILSPVRQKPWGVETINRLIHTRYKERTIEQARSFKGKRSIPRPMGEHQIVYGDKVINNRNRRIYKKRMYPMPEKEGYLANGEIGVAVGHRRTKKKYWDPTYLEIEFSTQRGTAFKFYQSDFKEEGEASLELAYALTVHKAQGSEFKKVFLVLPRSPLMVTRELLYTALTRQREKVVVLLQGSATDLHRFSSERYSAAACRLTNLFGPPKPIEIKGAFLEERLIHNTTRGELVRSKSEVIIANLLHARKIDYEYEQELKLDGEPQNKFPDFTIEDDDTGKMYYWEHLGMLGNSDYKRRWLEKEQWYRDNEILPHTEGVGPNGTLIISRDDPNGGIDSSHINRLIEDVLKA</sequence>
<dbReference type="Proteomes" id="UP001202961">
    <property type="component" value="Unassembled WGS sequence"/>
</dbReference>
<feature type="domain" description="UvrD-like helicase C-terminal" evidence="3">
    <location>
        <begin position="1059"/>
        <end position="1105"/>
    </location>
</feature>
<keyword evidence="5" id="KW-1185">Reference proteome</keyword>
<gene>
    <name evidence="4" type="ORF">NB063_15960</name>
</gene>
<dbReference type="InterPro" id="IPR027417">
    <property type="entry name" value="P-loop_NTPase"/>
</dbReference>
<dbReference type="PANTHER" id="PTHR43788:SF6">
    <property type="entry name" value="DNA HELICASE B"/>
    <property type="match status" value="1"/>
</dbReference>
<dbReference type="SUPFAM" id="SSF52540">
    <property type="entry name" value="P-loop containing nucleoside triphosphate hydrolases"/>
    <property type="match status" value="2"/>
</dbReference>
<dbReference type="Pfam" id="PF13604">
    <property type="entry name" value="AAA_30"/>
    <property type="match status" value="1"/>
</dbReference>
<dbReference type="Pfam" id="PF13538">
    <property type="entry name" value="UvrD_C_2"/>
    <property type="match status" value="1"/>
</dbReference>
<evidence type="ECO:0000256" key="1">
    <source>
        <dbReference type="ARBA" id="ARBA00022741"/>
    </source>
</evidence>
<evidence type="ECO:0000256" key="2">
    <source>
        <dbReference type="ARBA" id="ARBA00022840"/>
    </source>
</evidence>
<accession>A0ABT0U6Y4</accession>
<dbReference type="InterPro" id="IPR027785">
    <property type="entry name" value="UvrD-like_helicase_C"/>
</dbReference>
<dbReference type="InterPro" id="IPR050534">
    <property type="entry name" value="Coronavir_polyprotein_1ab"/>
</dbReference>
<protein>
    <submittedName>
        <fullName evidence="4">AAA family ATPase</fullName>
    </submittedName>
</protein>
<evidence type="ECO:0000259" key="3">
    <source>
        <dbReference type="Pfam" id="PF13538"/>
    </source>
</evidence>
<organism evidence="4 5">
    <name type="scientific">Aporhodopirellula aestuarii</name>
    <dbReference type="NCBI Taxonomy" id="2950107"/>
    <lineage>
        <taxon>Bacteria</taxon>
        <taxon>Pseudomonadati</taxon>
        <taxon>Planctomycetota</taxon>
        <taxon>Planctomycetia</taxon>
        <taxon>Pirellulales</taxon>
        <taxon>Pirellulaceae</taxon>
        <taxon>Aporhodopirellula</taxon>
    </lineage>
</organism>
<reference evidence="4 5" key="1">
    <citation type="journal article" date="2022" name="Syst. Appl. Microbiol.">
        <title>Rhodopirellula aestuarii sp. nov., a novel member of the genus Rhodopirellula isolated from brackish sediments collected in the Tagus River estuary, Portugal.</title>
        <authorList>
            <person name="Vitorino I.R."/>
            <person name="Klimek D."/>
            <person name="Calusinska M."/>
            <person name="Lobo-da-Cunha A."/>
            <person name="Vasconcelos V."/>
            <person name="Lage O.M."/>
        </authorList>
    </citation>
    <scope>NUCLEOTIDE SEQUENCE [LARGE SCALE GENOMIC DNA]</scope>
    <source>
        <strain evidence="4 5">ICT_H3.1</strain>
    </source>
</reference>
<dbReference type="RefSeq" id="WP_250929726.1">
    <property type="nucleotide sequence ID" value="NZ_JAMQBK010000039.1"/>
</dbReference>
<proteinExistence type="predicted"/>